<accession>A0ABW4JLX7</accession>
<gene>
    <name evidence="1" type="ORF">ACFSB2_17850</name>
</gene>
<evidence type="ECO:0000313" key="1">
    <source>
        <dbReference type="EMBL" id="MFD1676563.1"/>
    </source>
</evidence>
<dbReference type="RefSeq" id="WP_377944465.1">
    <property type="nucleotide sequence ID" value="NZ_JBHUCX010000069.1"/>
</dbReference>
<proteinExistence type="predicted"/>
<dbReference type="EMBL" id="JBHUCX010000069">
    <property type="protein sequence ID" value="MFD1676563.1"/>
    <property type="molecule type" value="Genomic_DNA"/>
</dbReference>
<keyword evidence="2" id="KW-1185">Reference proteome</keyword>
<evidence type="ECO:0000313" key="2">
    <source>
        <dbReference type="Proteomes" id="UP001597079"/>
    </source>
</evidence>
<dbReference type="Proteomes" id="UP001597079">
    <property type="component" value="Unassembled WGS sequence"/>
</dbReference>
<sequence>MEMEIRDFVGEVTEDLPKFDARLAVFYQMRRKSPCFSYGDIRRSPLGEMSFNDQLNIR</sequence>
<protein>
    <submittedName>
        <fullName evidence="1">Uncharacterized protein</fullName>
    </submittedName>
</protein>
<name>A0ABW4JLX7_9BACL</name>
<organism evidence="1 2">
    <name type="scientific">Alicyclobacillus fodiniaquatilis</name>
    <dbReference type="NCBI Taxonomy" id="1661150"/>
    <lineage>
        <taxon>Bacteria</taxon>
        <taxon>Bacillati</taxon>
        <taxon>Bacillota</taxon>
        <taxon>Bacilli</taxon>
        <taxon>Bacillales</taxon>
        <taxon>Alicyclobacillaceae</taxon>
        <taxon>Alicyclobacillus</taxon>
    </lineage>
</organism>
<comment type="caution">
    <text evidence="1">The sequence shown here is derived from an EMBL/GenBank/DDBJ whole genome shotgun (WGS) entry which is preliminary data.</text>
</comment>
<reference evidence="2" key="1">
    <citation type="journal article" date="2019" name="Int. J. Syst. Evol. Microbiol.">
        <title>The Global Catalogue of Microorganisms (GCM) 10K type strain sequencing project: providing services to taxonomists for standard genome sequencing and annotation.</title>
        <authorList>
            <consortium name="The Broad Institute Genomics Platform"/>
            <consortium name="The Broad Institute Genome Sequencing Center for Infectious Disease"/>
            <person name="Wu L."/>
            <person name="Ma J."/>
        </authorList>
    </citation>
    <scope>NUCLEOTIDE SEQUENCE [LARGE SCALE GENOMIC DNA]</scope>
    <source>
        <strain evidence="2">CGMCC 1.12286</strain>
    </source>
</reference>